<organismHost>
    <name type="scientific">Acheta domesticus</name>
    <name type="common">House cricket</name>
    <dbReference type="NCBI Taxonomy" id="6997"/>
</organismHost>
<reference evidence="2 3" key="9">
    <citation type="journal article" date="1994" name="J. Gen. Virol.">
        <title>Insect iridescent virus type 6 encodes a polypeptide related to the largest subunit of eukaryotic RNA polymerase II.</title>
        <authorList>
            <person name="Schnitzler P."/>
            <person name="Sonntag K.C."/>
            <person name="Muller M."/>
            <person name="Janssen W."/>
            <person name="Bugert J.J."/>
            <person name="Koonin E.V."/>
            <person name="Darai G."/>
        </authorList>
    </citation>
    <scope>NUCLEOTIDE SEQUENCE [LARGE SCALE GENOMIC DNA]</scope>
</reference>
<reference evidence="2 3" key="5">
    <citation type="journal article" date="1992" name="Virus Genes">
        <title>Identification and mapping of origins of DNA replication within the DNA sequences of the genome of insect iridescent virus type 6.</title>
        <authorList>
            <person name="Handermann M."/>
            <person name="Schnitzler P."/>
            <person name="Rosen-Wolff A."/>
            <person name="Raab K."/>
            <person name="Sonntag K.C."/>
            <person name="Darai G."/>
        </authorList>
    </citation>
    <scope>NUCLEOTIDE SEQUENCE [LARGE SCALE GENOMIC DNA]</scope>
</reference>
<accession>Q91FU2</accession>
<dbReference type="KEGG" id="vg:1733011"/>
<dbReference type="Proteomes" id="UP000001359">
    <property type="component" value="Segment"/>
</dbReference>
<reference evidence="2 3" key="3">
    <citation type="journal article" date="1987" name="Virology">
        <title>Molecular cloning and physical mapping of the genome of insect iridescent virus type 6: further evidence for circular permutation of the viral genome.</title>
        <authorList>
            <person name="Schnitzler P."/>
            <person name="Soltau J.B."/>
            <person name="Fischer M."/>
            <person name="Reisner H."/>
            <person name="Scholz J."/>
            <person name="Delius H."/>
            <person name="Darai G."/>
        </authorList>
    </citation>
    <scope>NUCLEOTIDE SEQUENCE [LARGE SCALE GENOMIC DNA]</scope>
</reference>
<dbReference type="EMBL" id="AF303741">
    <property type="protein sequence ID" value="AAK82091.1"/>
    <property type="molecule type" value="Genomic_DNA"/>
</dbReference>
<evidence type="ECO:0000256" key="1">
    <source>
        <dbReference type="SAM" id="Phobius"/>
    </source>
</evidence>
<keyword evidence="1" id="KW-0812">Transmembrane</keyword>
<reference evidence="2 3" key="13">
    <citation type="journal article" date="1998" name="Virus Genes">
        <title>Identification of a thymidylate synthase gene within the genome of Chilo iridescent virus.</title>
        <authorList>
            <person name="Muller K."/>
            <person name="Tidona C.A."/>
            <person name="Bahr U."/>
            <person name="Darai G."/>
        </authorList>
    </citation>
    <scope>NUCLEOTIDE SEQUENCE [LARGE SCALE GENOMIC DNA]</scope>
</reference>
<organismHost>
    <name type="scientific">Gryllus campestris</name>
    <dbReference type="NCBI Taxonomy" id="58607"/>
</organismHost>
<feature type="transmembrane region" description="Helical" evidence="1">
    <location>
        <begin position="31"/>
        <end position="53"/>
    </location>
</feature>
<sequence length="64" mass="7741">MLFWKLYIKLLQNLIMIEIFQQILLKDTKQAIDILVLLNIIVFPTCFLMYLLLKIYANLSYKKM</sequence>
<reference evidence="2 3" key="4">
    <citation type="journal article" date="1988" name="Virology">
        <title>Identification and characterization of the repetitive DNA element in the genome of insect iridescent virus type 6.</title>
        <authorList>
            <person name="Fischer M."/>
            <person name="Schnitzler P."/>
            <person name="Delius H."/>
            <person name="Darai G."/>
        </authorList>
    </citation>
    <scope>NUCLEOTIDE SEQUENCE [LARGE SCALE GENOMIC DNA]</scope>
</reference>
<reference evidence="2 3" key="15">
    <citation type="journal article" date="2001" name="Virology">
        <title>Analysis of the first complete DNA sequence of an invertebrate iridovirus: coding strategy of the genome of Chilo iridescent virus.</title>
        <authorList>
            <person name="Jakob N.J."/>
            <person name="Muller K."/>
            <person name="Bahr U."/>
            <person name="Darai G."/>
        </authorList>
    </citation>
    <scope>NUCLEOTIDE SEQUENCE [LARGE SCALE GENOMIC DNA]</scope>
</reference>
<reference evidence="2 3" key="1">
    <citation type="journal article" date="1984" name="J. Virol.">
        <title>DNA analysis of insect iridescent virus 6: evidence for circular permutation and terminal redundancy.</title>
        <authorList>
            <person name="Delius H."/>
            <person name="Darai G."/>
            <person name="Fluegel R.M."/>
        </authorList>
    </citation>
    <scope>NUCLEOTIDE SEQUENCE [LARGE SCALE GENOMIC DNA]</scope>
</reference>
<organism evidence="2 3">
    <name type="scientific">Invertebrate iridescent virus 6</name>
    <name type="common">IIV-6</name>
    <name type="synonym">Chilo iridescent virus</name>
    <dbReference type="NCBI Taxonomy" id="176652"/>
    <lineage>
        <taxon>Viruses</taxon>
        <taxon>Varidnaviria</taxon>
        <taxon>Bamfordvirae</taxon>
        <taxon>Nucleocytoviricota</taxon>
        <taxon>Megaviricetes</taxon>
        <taxon>Pimascovirales</taxon>
        <taxon>Pimascovirales incertae sedis</taxon>
        <taxon>Iridoviridae</taxon>
        <taxon>Betairidovirinae</taxon>
        <taxon>Iridovirus</taxon>
        <taxon>Iridovirus chilo1</taxon>
    </lineage>
</organism>
<evidence type="ECO:0000313" key="3">
    <source>
        <dbReference type="Proteomes" id="UP000001359"/>
    </source>
</evidence>
<proteinExistence type="predicted"/>
<keyword evidence="3" id="KW-1185">Reference proteome</keyword>
<evidence type="ECO:0000313" key="2">
    <source>
        <dbReference type="EMBL" id="AAK82091.1"/>
    </source>
</evidence>
<dbReference type="GeneID" id="1733011"/>
<reference evidence="2 3" key="12">
    <citation type="journal article" date="1997" name="Virus Genes">
        <title>The DNA sequence of Chilo iridescent virus between the genome coordinates 0.101 and 0.391; similarities in coding strategy between insect and vertebrate iridoviruses.</title>
        <authorList>
            <person name="Bahr U."/>
            <person name="Tidona C.A."/>
            <person name="Darai G."/>
        </authorList>
    </citation>
    <scope>NUCLEOTIDE SEQUENCE [LARGE SCALE GENOMIC DNA]</scope>
</reference>
<organismHost>
    <name type="scientific">Spodoptera frugiperda</name>
    <name type="common">Fall armyworm</name>
    <dbReference type="NCBI Taxonomy" id="7108"/>
</organismHost>
<reference evidence="2 3" key="6">
    <citation type="journal article" date="1992" name="Virus Genes">
        <title>Characterization of the third origin of DNA replication of the genome of insect iridescent virus type 6.</title>
        <authorList>
            <person name="Sonntag K.C."/>
            <person name="Darai G."/>
        </authorList>
    </citation>
    <scope>NUCLEOTIDE SEQUENCE [LARGE SCALE GENOMIC DNA]</scope>
</reference>
<reference evidence="2 3" key="2">
    <citation type="journal article" date="1986" name="Med. Microbiol. Immunol.">
        <title>Insect iridescent virus type 6 induced toxic degenerative hepatitis in mice.</title>
        <authorList>
            <person name="Lorbacher de Ruiz H."/>
            <person name="Gelderblom H."/>
            <person name="Hofmann W."/>
            <person name="Darai G."/>
        </authorList>
    </citation>
    <scope>NUCLEOTIDE SEQUENCE [LARGE SCALE GENOMIC DNA]</scope>
</reference>
<protein>
    <submittedName>
        <fullName evidence="2">230L</fullName>
    </submittedName>
</protein>
<keyword evidence="1" id="KW-0472">Membrane</keyword>
<keyword evidence="1" id="KW-1133">Transmembrane helix</keyword>
<organismHost>
    <name type="scientific">Gryllus bimaculatus</name>
    <name type="common">Two-spotted cricket</name>
    <dbReference type="NCBI Taxonomy" id="6999"/>
</organismHost>
<reference evidence="2 3" key="7">
    <citation type="journal article" date="1993" name="J. Gen. Virol.">
        <title>Identification of the gene encoding the major capsid protein of insect iridescent virus type 6 by polymerase chain reaction.</title>
        <authorList>
            <person name="Stohwasser R."/>
            <person name="Raab K."/>
            <person name="Schnitzler P."/>
            <person name="Janssen W."/>
            <person name="Darai G."/>
        </authorList>
    </citation>
    <scope>NUCLEOTIDE SEQUENCE [LARGE SCALE GENOMIC DNA]</scope>
</reference>
<reference evidence="2 3" key="8">
    <citation type="journal article" date="1994" name="Intervirology">
        <title>Identification of the primary structure and the coding capacity of the genome of insect iridescent virus type 6 between the genome coordinates 0.310 and 0.347 (7990 bp).</title>
        <authorList>
            <person name="Sonntag K.C."/>
            <person name="Schnitzler P."/>
            <person name="Janssen W."/>
            <person name="Darai G."/>
        </authorList>
    </citation>
    <scope>NUCLEOTIDE SEQUENCE [LARGE SCALE GENOMIC DNA]</scope>
</reference>
<reference evidence="2 3" key="11">
    <citation type="journal article" date="1994" name="Virus Genes">
        <title>Chilo iridescent virus encodes a putative helicase belonging to a distinct family within the "DEAD/H" superfamily: implications for the evolution of large DNA viruses.</title>
        <authorList>
            <person name="Sonntag K.C."/>
            <person name="Schnitzler P."/>
            <person name="Koonin E.V."/>
            <person name="Darai G."/>
        </authorList>
    </citation>
    <scope>NUCLEOTIDE SEQUENCE [LARGE SCALE GENOMIC DNA]</scope>
</reference>
<name>Q91FU2_IIV6</name>
<reference evidence="2 3" key="14">
    <citation type="journal article" date="1999" name="Virus Genes">
        <title>Identification of a gene cluster within the genome of Chilo iridescent virus encoding enzymes involved in viral DNA replication and processing.</title>
        <authorList>
            <person name="Muller K."/>
            <person name="Tidona C.A."/>
            <person name="Darai G."/>
        </authorList>
    </citation>
    <scope>NUCLEOTIDE SEQUENCE [LARGE SCALE GENOMIC DNA]</scope>
</reference>
<organismHost>
    <name type="scientific">Chilo suppressalis</name>
    <name type="common">Asiatic rice borer moth</name>
    <dbReference type="NCBI Taxonomy" id="168631"/>
</organismHost>
<reference evidence="2 3" key="10">
    <citation type="journal article" date="1994" name="Nucleic Acids Res.">
        <title>Identification of genes encoding zinc finger proteins, non-histone chromosomal HMG protein homologue, and a putative GTP phosphohydrolase in the genome of Chilo iridescent virus.</title>
        <authorList>
            <person name="Schnitzler P."/>
            <person name="Hug M."/>
            <person name="Handermann M."/>
            <person name="Janssen W."/>
            <person name="Koonin E.V."/>
            <person name="Delius H."/>
            <person name="Darai C."/>
        </authorList>
    </citation>
    <scope>NUCLEOTIDE SEQUENCE [LARGE SCALE GENOMIC DNA]</scope>
</reference>
<dbReference type="RefSeq" id="NP_149693.1">
    <property type="nucleotide sequence ID" value="NC_003038.1"/>
</dbReference>